<dbReference type="GO" id="GO:0099604">
    <property type="term" value="F:ligand-gated calcium channel activity"/>
    <property type="evidence" value="ECO:0007669"/>
    <property type="project" value="TreeGrafter"/>
</dbReference>
<dbReference type="InterPro" id="IPR050927">
    <property type="entry name" value="TRPM"/>
</dbReference>
<feature type="domain" description="Ion transport" evidence="6">
    <location>
        <begin position="237"/>
        <end position="484"/>
    </location>
</feature>
<dbReference type="Proteomes" id="UP001066276">
    <property type="component" value="Chromosome 8"/>
</dbReference>
<dbReference type="AlphaFoldDB" id="A0AAV7P0E5"/>
<feature type="domain" description="TRPM-like" evidence="7">
    <location>
        <begin position="9"/>
        <end position="85"/>
    </location>
</feature>
<keyword evidence="3 5" id="KW-1133">Transmembrane helix</keyword>
<evidence type="ECO:0000259" key="6">
    <source>
        <dbReference type="Pfam" id="PF00520"/>
    </source>
</evidence>
<dbReference type="Pfam" id="PF00520">
    <property type="entry name" value="Ion_trans"/>
    <property type="match status" value="1"/>
</dbReference>
<name>A0AAV7P0E5_PLEWA</name>
<evidence type="ECO:0008006" key="10">
    <source>
        <dbReference type="Google" id="ProtNLM"/>
    </source>
</evidence>
<evidence type="ECO:0000256" key="5">
    <source>
        <dbReference type="SAM" id="Phobius"/>
    </source>
</evidence>
<reference evidence="8" key="1">
    <citation type="journal article" date="2022" name="bioRxiv">
        <title>Sequencing and chromosome-scale assembly of the giantPleurodeles waltlgenome.</title>
        <authorList>
            <person name="Brown T."/>
            <person name="Elewa A."/>
            <person name="Iarovenko S."/>
            <person name="Subramanian E."/>
            <person name="Araus A.J."/>
            <person name="Petzold A."/>
            <person name="Susuki M."/>
            <person name="Suzuki K.-i.T."/>
            <person name="Hayashi T."/>
            <person name="Toyoda A."/>
            <person name="Oliveira C."/>
            <person name="Osipova E."/>
            <person name="Leigh N.D."/>
            <person name="Simon A."/>
            <person name="Yun M.H."/>
        </authorList>
    </citation>
    <scope>NUCLEOTIDE SEQUENCE</scope>
    <source>
        <strain evidence="8">20211129_DDA</strain>
        <tissue evidence="8">Liver</tissue>
    </source>
</reference>
<feature type="transmembrane region" description="Helical" evidence="5">
    <location>
        <begin position="226"/>
        <end position="246"/>
    </location>
</feature>
<dbReference type="EMBL" id="JANPWB010000012">
    <property type="protein sequence ID" value="KAJ1121136.1"/>
    <property type="molecule type" value="Genomic_DNA"/>
</dbReference>
<evidence type="ECO:0000259" key="7">
    <source>
        <dbReference type="Pfam" id="PF25508"/>
    </source>
</evidence>
<dbReference type="InterPro" id="IPR005821">
    <property type="entry name" value="Ion_trans_dom"/>
</dbReference>
<evidence type="ECO:0000256" key="2">
    <source>
        <dbReference type="ARBA" id="ARBA00022692"/>
    </source>
</evidence>
<keyword evidence="2 5" id="KW-0812">Transmembrane</keyword>
<feature type="transmembrane region" description="Helical" evidence="5">
    <location>
        <begin position="362"/>
        <end position="383"/>
    </location>
</feature>
<feature type="transmembrane region" description="Helical" evidence="5">
    <location>
        <begin position="323"/>
        <end position="342"/>
    </location>
</feature>
<organism evidence="8 9">
    <name type="scientific">Pleurodeles waltl</name>
    <name type="common">Iberian ribbed newt</name>
    <dbReference type="NCBI Taxonomy" id="8319"/>
    <lineage>
        <taxon>Eukaryota</taxon>
        <taxon>Metazoa</taxon>
        <taxon>Chordata</taxon>
        <taxon>Craniata</taxon>
        <taxon>Vertebrata</taxon>
        <taxon>Euteleostomi</taxon>
        <taxon>Amphibia</taxon>
        <taxon>Batrachia</taxon>
        <taxon>Caudata</taxon>
        <taxon>Salamandroidea</taxon>
        <taxon>Salamandridae</taxon>
        <taxon>Pleurodelinae</taxon>
        <taxon>Pleurodeles</taxon>
    </lineage>
</organism>
<evidence type="ECO:0000313" key="8">
    <source>
        <dbReference type="EMBL" id="KAJ1121136.1"/>
    </source>
</evidence>
<comment type="caution">
    <text evidence="8">The sequence shown here is derived from an EMBL/GenBank/DDBJ whole genome shotgun (WGS) entry which is preliminary data.</text>
</comment>
<evidence type="ECO:0000313" key="9">
    <source>
        <dbReference type="Proteomes" id="UP001066276"/>
    </source>
</evidence>
<proteinExistence type="predicted"/>
<keyword evidence="4 5" id="KW-0472">Membrane</keyword>
<protein>
    <recommendedName>
        <fullName evidence="10">Ion transport domain-containing protein</fullName>
    </recommendedName>
</protein>
<feature type="transmembrane region" description="Helical" evidence="5">
    <location>
        <begin position="297"/>
        <end position="317"/>
    </location>
</feature>
<dbReference type="Pfam" id="PF25508">
    <property type="entry name" value="TRPM2"/>
    <property type="match status" value="1"/>
</dbReference>
<feature type="transmembrane region" description="Helical" evidence="5">
    <location>
        <begin position="449"/>
        <end position="474"/>
    </location>
</feature>
<sequence>MGSQILRVACSVILNALSKKEKDPSNIKEMKDLADDFEKQASGVFSECYRNNHLHAESLLFQKSLAWGNKTCLQLVLDAYIMSFMLNGGVQAILTKIWWGKLSVDNTFIRVLICIVFFPLVCINFLQFRDPEVKHVAEGKITDMAADKRETKRGDIESAKDDSREVRQEVEVKRTDLAAENRGSNSYLPKVQQKDGSKKEQGTDGKKVRLTCLQCLHGFFTAPVVVFYYNAVSYIGFLWLFAYVLMIDFQAAPSWTEYLLYVWIFSLVCEEVRQFLCDHKDVGIVTKGKLYISEIWNQMDFVAIILFIAGIVCRLITHWAYVGRVFLALDFIVFCLRLMFIFTLSRTIGPKVVLLKRMVKDIIFFLFLLTIWIVSFGVSKQAIIVHNEQRFYWILQNVLYKPYRTLFGDILTDVDKTAFDETKCSVNGSDIGQPKCPQTQNGVPVFPEWLTICLLCLYLLIANILLLNLLIAMFSYTFSEVQEKNDQIWRFQRHKLVIEYSNRPPGPPPFIFFNLLYYLVRNVIQKWTISKKRENQLDNKTTDLLPWEEYMKGKYLFNQQEMKKQSSEMKIGDTSNKVDAVVTLLDIEQETHAKAMDKRLMLLEKQVSQSREALNWIMKSLKENGLASKEKAPIGKCVEWGSFELFVHVRQKVYPV</sequence>
<dbReference type="InterPro" id="IPR057366">
    <property type="entry name" value="TRPM-like"/>
</dbReference>
<feature type="transmembrane region" description="Helical" evidence="5">
    <location>
        <begin position="107"/>
        <end position="126"/>
    </location>
</feature>
<dbReference type="PANTHER" id="PTHR13800">
    <property type="entry name" value="TRANSIENT RECEPTOR POTENTIAL CATION CHANNEL, SUBFAMILY M, MEMBER 6"/>
    <property type="match status" value="1"/>
</dbReference>
<evidence type="ECO:0000256" key="3">
    <source>
        <dbReference type="ARBA" id="ARBA00022989"/>
    </source>
</evidence>
<evidence type="ECO:0000256" key="1">
    <source>
        <dbReference type="ARBA" id="ARBA00004141"/>
    </source>
</evidence>
<accession>A0AAV7P0E5</accession>
<comment type="subcellular location">
    <subcellularLocation>
        <location evidence="1">Membrane</location>
        <topology evidence="1">Multi-pass membrane protein</topology>
    </subcellularLocation>
</comment>
<dbReference type="GO" id="GO:0005886">
    <property type="term" value="C:plasma membrane"/>
    <property type="evidence" value="ECO:0007669"/>
    <property type="project" value="TreeGrafter"/>
</dbReference>
<evidence type="ECO:0000256" key="4">
    <source>
        <dbReference type="ARBA" id="ARBA00023136"/>
    </source>
</evidence>
<dbReference type="PANTHER" id="PTHR13800:SF2">
    <property type="entry name" value="TRANSIENT RECEPTOR POTENTIAL CATION CHANNEL SUBFAMILY M MEMBER 2"/>
    <property type="match status" value="1"/>
</dbReference>
<keyword evidence="9" id="KW-1185">Reference proteome</keyword>
<gene>
    <name evidence="8" type="ORF">NDU88_009264</name>
</gene>